<keyword evidence="7" id="KW-0808">Transferase</keyword>
<evidence type="ECO:0000256" key="8">
    <source>
        <dbReference type="ARBA" id="ARBA00022692"/>
    </source>
</evidence>
<evidence type="ECO:0000256" key="15">
    <source>
        <dbReference type="SAM" id="Phobius"/>
    </source>
</evidence>
<feature type="transmembrane region" description="Helical" evidence="15">
    <location>
        <begin position="20"/>
        <end position="37"/>
    </location>
</feature>
<keyword evidence="6" id="KW-0444">Lipid biosynthesis</keyword>
<evidence type="ECO:0000313" key="17">
    <source>
        <dbReference type="Proteomes" id="UP001196413"/>
    </source>
</evidence>
<dbReference type="EMBL" id="JAHQIW010000808">
    <property type="protein sequence ID" value="KAJ1350175.1"/>
    <property type="molecule type" value="Genomic_DNA"/>
</dbReference>
<reference evidence="16" key="1">
    <citation type="submission" date="2021-06" db="EMBL/GenBank/DDBJ databases">
        <title>Parelaphostrongylus tenuis whole genome reference sequence.</title>
        <authorList>
            <person name="Garwood T.J."/>
            <person name="Larsen P.A."/>
            <person name="Fountain-Jones N.M."/>
            <person name="Garbe J.R."/>
            <person name="Macchietto M.G."/>
            <person name="Kania S.A."/>
            <person name="Gerhold R.W."/>
            <person name="Richards J.E."/>
            <person name="Wolf T.M."/>
        </authorList>
    </citation>
    <scope>NUCLEOTIDE SEQUENCE</scope>
    <source>
        <strain evidence="16">MNPRO001-30</strain>
        <tissue evidence="16">Meninges</tissue>
    </source>
</reference>
<evidence type="ECO:0000256" key="10">
    <source>
        <dbReference type="ARBA" id="ARBA00022824"/>
    </source>
</evidence>
<keyword evidence="8 15" id="KW-0812">Transmembrane</keyword>
<dbReference type="PANTHER" id="PTHR12317">
    <property type="entry name" value="DIACYLGLYCEROL O-ACYLTRANSFERASE"/>
    <property type="match status" value="1"/>
</dbReference>
<dbReference type="InterPro" id="IPR007130">
    <property type="entry name" value="DAGAT"/>
</dbReference>
<accession>A0AAD5M125</accession>
<comment type="subcellular location">
    <subcellularLocation>
        <location evidence="1">Endoplasmic reticulum membrane</location>
        <topology evidence="1">Multi-pass membrane protein</topology>
    </subcellularLocation>
</comment>
<evidence type="ECO:0000256" key="3">
    <source>
        <dbReference type="ARBA" id="ARBA00005189"/>
    </source>
</evidence>
<dbReference type="Pfam" id="PF03982">
    <property type="entry name" value="DAGAT"/>
    <property type="match status" value="2"/>
</dbReference>
<comment type="pathway">
    <text evidence="3">Lipid metabolism.</text>
</comment>
<dbReference type="PANTHER" id="PTHR12317:SF0">
    <property type="entry name" value="ACYLTRANSFERASE"/>
    <property type="match status" value="1"/>
</dbReference>
<comment type="pathway">
    <text evidence="2">Glycerolipid metabolism; triacylglycerol biosynthesis.</text>
</comment>
<evidence type="ECO:0000256" key="11">
    <source>
        <dbReference type="ARBA" id="ARBA00022989"/>
    </source>
</evidence>
<keyword evidence="13 15" id="KW-0472">Membrane</keyword>
<dbReference type="Proteomes" id="UP001196413">
    <property type="component" value="Unassembled WGS sequence"/>
</dbReference>
<organism evidence="16 17">
    <name type="scientific">Parelaphostrongylus tenuis</name>
    <name type="common">Meningeal worm</name>
    <dbReference type="NCBI Taxonomy" id="148309"/>
    <lineage>
        <taxon>Eukaryota</taxon>
        <taxon>Metazoa</taxon>
        <taxon>Ecdysozoa</taxon>
        <taxon>Nematoda</taxon>
        <taxon>Chromadorea</taxon>
        <taxon>Rhabditida</taxon>
        <taxon>Rhabditina</taxon>
        <taxon>Rhabditomorpha</taxon>
        <taxon>Strongyloidea</taxon>
        <taxon>Metastrongylidae</taxon>
        <taxon>Parelaphostrongylus</taxon>
    </lineage>
</organism>
<evidence type="ECO:0000313" key="16">
    <source>
        <dbReference type="EMBL" id="KAJ1350175.1"/>
    </source>
</evidence>
<evidence type="ECO:0000256" key="4">
    <source>
        <dbReference type="ARBA" id="ARBA00005420"/>
    </source>
</evidence>
<dbReference type="GO" id="GO:0004144">
    <property type="term" value="F:diacylglycerol O-acyltransferase activity"/>
    <property type="evidence" value="ECO:0007669"/>
    <property type="project" value="TreeGrafter"/>
</dbReference>
<dbReference type="GO" id="GO:0005789">
    <property type="term" value="C:endoplasmic reticulum membrane"/>
    <property type="evidence" value="ECO:0007669"/>
    <property type="project" value="UniProtKB-SubCell"/>
</dbReference>
<evidence type="ECO:0000256" key="9">
    <source>
        <dbReference type="ARBA" id="ARBA00022798"/>
    </source>
</evidence>
<protein>
    <recommendedName>
        <fullName evidence="5">diacylglycerol O-acyltransferase</fullName>
        <ecNumber evidence="5">2.3.1.20</ecNumber>
    </recommendedName>
</protein>
<sequence>MPQILSIDISPLTEPWDRHLESIGVLVNLVLTFPFTVMCMLLPFFLFLTYQWHILFLYGFWYLYDRESPKNGGYQKTWMQQTTSLLATLMESFVWEFTFPGLRFFGCTLVSNFKIMIRREILLLSGFIDCSKESIRNTLASEKSGHAVVIVVGGAEEALDAHPNMHKLTLLSRKGFIKEALRSGASLVENPKGSLLRRFQTWFKELTSISIPLFYGRGLLQLNFGFMPHRRPINTVVGAPISVSKVTAPTAEEVSRLHNLYCEALIELFETNKSRFGVAEATKLIIE</sequence>
<dbReference type="GO" id="GO:0019432">
    <property type="term" value="P:triglyceride biosynthetic process"/>
    <property type="evidence" value="ECO:0007669"/>
    <property type="project" value="TreeGrafter"/>
</dbReference>
<gene>
    <name evidence="16" type="ORF">KIN20_005903</name>
</gene>
<keyword evidence="11 15" id="KW-1133">Transmembrane helix</keyword>
<keyword evidence="12" id="KW-0443">Lipid metabolism</keyword>
<evidence type="ECO:0000256" key="2">
    <source>
        <dbReference type="ARBA" id="ARBA00004771"/>
    </source>
</evidence>
<keyword evidence="9" id="KW-0319">Glycerol metabolism</keyword>
<evidence type="ECO:0000256" key="5">
    <source>
        <dbReference type="ARBA" id="ARBA00013244"/>
    </source>
</evidence>
<evidence type="ECO:0000256" key="12">
    <source>
        <dbReference type="ARBA" id="ARBA00023098"/>
    </source>
</evidence>
<evidence type="ECO:0000256" key="1">
    <source>
        <dbReference type="ARBA" id="ARBA00004477"/>
    </source>
</evidence>
<proteinExistence type="inferred from homology"/>
<evidence type="ECO:0000256" key="6">
    <source>
        <dbReference type="ARBA" id="ARBA00022516"/>
    </source>
</evidence>
<comment type="caution">
    <text evidence="16">The sequence shown here is derived from an EMBL/GenBank/DDBJ whole genome shotgun (WGS) entry which is preliminary data.</text>
</comment>
<dbReference type="EC" id="2.3.1.20" evidence="5"/>
<name>A0AAD5M125_PARTN</name>
<evidence type="ECO:0000256" key="14">
    <source>
        <dbReference type="ARBA" id="ARBA00023315"/>
    </source>
</evidence>
<dbReference type="AlphaFoldDB" id="A0AAD5M125"/>
<keyword evidence="10" id="KW-0256">Endoplasmic reticulum</keyword>
<keyword evidence="14" id="KW-0012">Acyltransferase</keyword>
<evidence type="ECO:0000256" key="7">
    <source>
        <dbReference type="ARBA" id="ARBA00022679"/>
    </source>
</evidence>
<keyword evidence="17" id="KW-1185">Reference proteome</keyword>
<comment type="similarity">
    <text evidence="4">Belongs to the diacylglycerol acyltransferase family.</text>
</comment>
<evidence type="ECO:0000256" key="13">
    <source>
        <dbReference type="ARBA" id="ARBA00023136"/>
    </source>
</evidence>